<dbReference type="EMBL" id="WOTW01000019">
    <property type="protein sequence ID" value="MUP38100.1"/>
    <property type="molecule type" value="Genomic_DNA"/>
</dbReference>
<evidence type="ECO:0000256" key="2">
    <source>
        <dbReference type="ARBA" id="ARBA00022729"/>
    </source>
</evidence>
<feature type="domain" description="Glycosyl hydrolase family 30 TIM-barrel" evidence="6">
    <location>
        <begin position="98"/>
        <end position="433"/>
    </location>
</feature>
<keyword evidence="4" id="KW-0326">Glycosidase</keyword>
<dbReference type="GO" id="GO:0004348">
    <property type="term" value="F:glucosylceramidase activity"/>
    <property type="evidence" value="ECO:0007669"/>
    <property type="project" value="InterPro"/>
</dbReference>
<dbReference type="SUPFAM" id="SSF51445">
    <property type="entry name" value="(Trans)glycosidases"/>
    <property type="match status" value="1"/>
</dbReference>
<feature type="domain" description="Glycosyl hydrolase family 30 beta sandwich" evidence="7">
    <location>
        <begin position="436"/>
        <end position="496"/>
    </location>
</feature>
<keyword evidence="2 5" id="KW-0732">Signal</keyword>
<dbReference type="RefSeq" id="WP_156195803.1">
    <property type="nucleotide sequence ID" value="NZ_QTZN02000019.1"/>
</dbReference>
<dbReference type="InterPro" id="IPR001139">
    <property type="entry name" value="Glyco_hydro_30"/>
</dbReference>
<evidence type="ECO:0000313" key="11">
    <source>
        <dbReference type="Proteomes" id="UP000462449"/>
    </source>
</evidence>
<evidence type="ECO:0000313" key="8">
    <source>
        <dbReference type="EMBL" id="MUP38100.1"/>
    </source>
</evidence>
<proteinExistence type="inferred from homology"/>
<comment type="similarity">
    <text evidence="1 4">Belongs to the glycosyl hydrolase 30 family.</text>
</comment>
<reference evidence="8 11" key="2">
    <citation type="submission" date="2019-12" db="EMBL/GenBank/DDBJ databases">
        <title>Draft genome sequence of Labilibaculum sp. strain 44 isolated from deep waters of Black Sea.</title>
        <authorList>
            <person name="Yadav S."/>
            <person name="Villanueva L."/>
        </authorList>
    </citation>
    <scope>NUCLEOTIDE SEQUENCE [LARGE SCALE GENOMIC DNA]</scope>
    <source>
        <strain evidence="8 11">44</strain>
    </source>
</reference>
<evidence type="ECO:0000259" key="6">
    <source>
        <dbReference type="Pfam" id="PF02055"/>
    </source>
</evidence>
<dbReference type="InterPro" id="IPR017853">
    <property type="entry name" value="GH"/>
</dbReference>
<dbReference type="Gene3D" id="2.60.40.1180">
    <property type="entry name" value="Golgi alpha-mannosidase II"/>
    <property type="match status" value="1"/>
</dbReference>
<dbReference type="InterPro" id="IPR033453">
    <property type="entry name" value="Glyco_hydro_30_TIM-barrel"/>
</dbReference>
<reference evidence="9 10" key="1">
    <citation type="submission" date="2019-11" db="EMBL/GenBank/DDBJ databases">
        <title>Draft genome sequence of Labilibaculum sp. strain SYP isolated from Black Sea.</title>
        <authorList>
            <person name="Yadav S."/>
            <person name="Villanueva L."/>
        </authorList>
    </citation>
    <scope>NUCLEOTIDE SEQUENCE [LARGE SCALE GENOMIC DNA]</scope>
    <source>
        <strain evidence="9 10">44</strain>
    </source>
</reference>
<dbReference type="Proteomes" id="UP000462449">
    <property type="component" value="Unassembled WGS sequence"/>
</dbReference>
<dbReference type="OrthoDB" id="9806701at2"/>
<dbReference type="Proteomes" id="UP000285951">
    <property type="component" value="Unassembled WGS sequence"/>
</dbReference>
<dbReference type="GO" id="GO:0006680">
    <property type="term" value="P:glucosylceramide catabolic process"/>
    <property type="evidence" value="ECO:0007669"/>
    <property type="project" value="TreeGrafter"/>
</dbReference>
<evidence type="ECO:0000313" key="10">
    <source>
        <dbReference type="Proteomes" id="UP000285951"/>
    </source>
</evidence>
<evidence type="ECO:0000313" key="9">
    <source>
        <dbReference type="EMBL" id="MVB07305.1"/>
    </source>
</evidence>
<accession>A0A7M4D621</accession>
<dbReference type="InterPro" id="IPR033452">
    <property type="entry name" value="GH30_C"/>
</dbReference>
<comment type="caution">
    <text evidence="8">The sequence shown here is derived from an EMBL/GenBank/DDBJ whole genome shotgun (WGS) entry which is preliminary data.</text>
</comment>
<dbReference type="PRINTS" id="PR00843">
    <property type="entry name" value="GLHYDRLASE30"/>
</dbReference>
<evidence type="ECO:0000256" key="4">
    <source>
        <dbReference type="RuleBase" id="RU361188"/>
    </source>
</evidence>
<evidence type="ECO:0000256" key="5">
    <source>
        <dbReference type="SAM" id="SignalP"/>
    </source>
</evidence>
<dbReference type="EMBL" id="QTZN02000019">
    <property type="protein sequence ID" value="MVB07305.1"/>
    <property type="molecule type" value="Genomic_DNA"/>
</dbReference>
<dbReference type="PANTHER" id="PTHR11069:SF23">
    <property type="entry name" value="LYSOSOMAL ACID GLUCOSYLCERAMIDASE"/>
    <property type="match status" value="1"/>
</dbReference>
<keyword evidence="10" id="KW-1185">Reference proteome</keyword>
<evidence type="ECO:0000259" key="7">
    <source>
        <dbReference type="Pfam" id="PF17189"/>
    </source>
</evidence>
<dbReference type="Pfam" id="PF02055">
    <property type="entry name" value="Glyco_hydro_30"/>
    <property type="match status" value="1"/>
</dbReference>
<dbReference type="Gene3D" id="3.20.20.80">
    <property type="entry name" value="Glycosidases"/>
    <property type="match status" value="1"/>
</dbReference>
<evidence type="ECO:0000256" key="3">
    <source>
        <dbReference type="ARBA" id="ARBA00022801"/>
    </source>
</evidence>
<keyword evidence="3 4" id="KW-0378">Hydrolase</keyword>
<protein>
    <submittedName>
        <fullName evidence="8">Glycosyl hydrolase</fullName>
    </submittedName>
</protein>
<feature type="chain" id="PRO_5029482950" evidence="5">
    <location>
        <begin position="22"/>
        <end position="500"/>
    </location>
</feature>
<dbReference type="GO" id="GO:0016020">
    <property type="term" value="C:membrane"/>
    <property type="evidence" value="ECO:0007669"/>
    <property type="project" value="GOC"/>
</dbReference>
<feature type="signal peptide" evidence="5">
    <location>
        <begin position="1"/>
        <end position="21"/>
    </location>
</feature>
<gene>
    <name evidence="9" type="ORF">DWB62_009785</name>
    <name evidence="8" type="ORF">GNY23_09785</name>
</gene>
<dbReference type="Pfam" id="PF17189">
    <property type="entry name" value="Glyco_hydro_30C"/>
    <property type="match status" value="1"/>
</dbReference>
<organism evidence="8 11">
    <name type="scientific">Labilibaculum euxinus</name>
    <dbReference type="NCBI Taxonomy" id="2686357"/>
    <lineage>
        <taxon>Bacteria</taxon>
        <taxon>Pseudomonadati</taxon>
        <taxon>Bacteroidota</taxon>
        <taxon>Bacteroidia</taxon>
        <taxon>Marinilabiliales</taxon>
        <taxon>Marinifilaceae</taxon>
        <taxon>Labilibaculum</taxon>
    </lineage>
</organism>
<dbReference type="InterPro" id="IPR013780">
    <property type="entry name" value="Glyco_hydro_b"/>
</dbReference>
<name>A0A7M4D621_9BACT</name>
<dbReference type="PANTHER" id="PTHR11069">
    <property type="entry name" value="GLUCOSYLCERAMIDASE"/>
    <property type="match status" value="1"/>
</dbReference>
<sequence>MTSTILKYFLFAVISIGILNACNPIAGQSNQQNGDQNLQTNSRSNNKITLEKAIQYTTAKEGDLRFSKSDGLLVGDFNQPEEHFSTLILDAKKRFQIIEGFGGALTDAAAETFYKLPKNKQSEILEAYFDREKGIGYSLCRTHIHSCDFSSESYSYAEEGGDTALDNFSIEHDNQYKIPFIKEALAKSGNEMKLFASPWSPPAWMKTNNNMLEGGSLKPEYFQTWADYFVKFFDAYKKQGIDFWGLTVQNEPLAVQRWESCIFTAEEERDFVKKYLGPTLENSSMGDKKIIIWDHNRGLMYQCAQVVLDDPEASKYIWGTGFHWYTGDHFENVKLVSEAFPDKKTIFTEGCVFPFDYSKLGEWSWGERYGESIIHDLNNSASGWVDWNVLLDEKGGPNHVANYCYAPIIGNTKTGEITYMNSYYYLGHFSKYIRPGAQRIICSSNDDNILATAFVNKDNSIAVVAMNQTDKQLEFKIWLEGRGALSVLPAHSIATIVINE</sequence>
<dbReference type="AlphaFoldDB" id="A0A7M4D621"/>
<evidence type="ECO:0000256" key="1">
    <source>
        <dbReference type="ARBA" id="ARBA00005382"/>
    </source>
</evidence>